<feature type="compositionally biased region" description="Polar residues" evidence="1">
    <location>
        <begin position="261"/>
        <end position="271"/>
    </location>
</feature>
<dbReference type="KEGG" id="hazt:108672324"/>
<keyword evidence="2" id="KW-1185">Reference proteome</keyword>
<proteinExistence type="predicted"/>
<reference evidence="3" key="1">
    <citation type="submission" date="2025-08" db="UniProtKB">
        <authorList>
            <consortium name="RefSeq"/>
        </authorList>
    </citation>
    <scope>IDENTIFICATION</scope>
</reference>
<feature type="region of interest" description="Disordered" evidence="1">
    <location>
        <begin position="179"/>
        <end position="209"/>
    </location>
</feature>
<dbReference type="OrthoDB" id="66546at2759"/>
<feature type="compositionally biased region" description="Low complexity" evidence="1">
    <location>
        <begin position="112"/>
        <end position="143"/>
    </location>
</feature>
<protein>
    <submittedName>
        <fullName evidence="3">Uncharacterized protein LOC108672324</fullName>
    </submittedName>
</protein>
<dbReference type="InterPro" id="IPR059169">
    <property type="entry name" value="GCP5_N_ext"/>
</dbReference>
<dbReference type="GeneID" id="108672324"/>
<feature type="compositionally biased region" description="Polar residues" evidence="1">
    <location>
        <begin position="144"/>
        <end position="163"/>
    </location>
</feature>
<evidence type="ECO:0000313" key="3">
    <source>
        <dbReference type="RefSeq" id="XP_018015455.1"/>
    </source>
</evidence>
<feature type="compositionally biased region" description="Polar residues" evidence="1">
    <location>
        <begin position="240"/>
        <end position="250"/>
    </location>
</feature>
<feature type="region of interest" description="Disordered" evidence="1">
    <location>
        <begin position="233"/>
        <end position="271"/>
    </location>
</feature>
<name>A0A8B7NP61_HYAAZ</name>
<dbReference type="AlphaFoldDB" id="A0A8B7NP61"/>
<accession>A0A8B7NP61</accession>
<dbReference type="RefSeq" id="XP_018015455.1">
    <property type="nucleotide sequence ID" value="XM_018159966.1"/>
</dbReference>
<dbReference type="Proteomes" id="UP000694843">
    <property type="component" value="Unplaced"/>
</dbReference>
<evidence type="ECO:0000256" key="1">
    <source>
        <dbReference type="SAM" id="MobiDB-lite"/>
    </source>
</evidence>
<dbReference type="CDD" id="cd22572">
    <property type="entry name" value="GCP5_NTD"/>
    <property type="match status" value="1"/>
</dbReference>
<evidence type="ECO:0000313" key="2">
    <source>
        <dbReference type="Proteomes" id="UP000694843"/>
    </source>
</evidence>
<organism evidence="2 3">
    <name type="scientific">Hyalella azteca</name>
    <name type="common">Amphipod</name>
    <dbReference type="NCBI Taxonomy" id="294128"/>
    <lineage>
        <taxon>Eukaryota</taxon>
        <taxon>Metazoa</taxon>
        <taxon>Ecdysozoa</taxon>
        <taxon>Arthropoda</taxon>
        <taxon>Crustacea</taxon>
        <taxon>Multicrustacea</taxon>
        <taxon>Malacostraca</taxon>
        <taxon>Eumalacostraca</taxon>
        <taxon>Peracarida</taxon>
        <taxon>Amphipoda</taxon>
        <taxon>Senticaudata</taxon>
        <taxon>Talitrida</taxon>
        <taxon>Talitroidea</taxon>
        <taxon>Hyalellidae</taxon>
        <taxon>Hyalella</taxon>
    </lineage>
</organism>
<feature type="region of interest" description="Disordered" evidence="1">
    <location>
        <begin position="112"/>
        <end position="163"/>
    </location>
</feature>
<sequence>MIHHRDTLKEISGDLIKHLLGFQPGDPNFNRSIQYVCSNLFYHRCLSPEPRQLQEQVDGVLLKLAVHGRAGNRDRLEKLVKEWTAIPEAHEQRELRWSLLCLLLELSYNPTSHHVSPSPSSNHHVSPSPSSNHHISPSPSSNHQVSPLPSSNHVSQWPAETQRSGSRIEANLLQQLLPDTLPPLLPDEPLSDWSDADDEPEDGNTKNLEFDTAAGNVNFLPHVKSSSVTSTLSSSHASTCEPSVSQSNTATHDKSRVGNGVSVTATDSKASQPVISNEAEALICDNLSSAELLKEASRARQWLDANTRQTIVDCYGVERVSEEELVIRLLQSLFCPSLFRSLLDQTPATPTLNQERVESVLQKNFRPMIEKLEDIEKTFTGLYARKNIGIEDFCGEKTALHTEEKLNSNSAFHELGSDYRRNSNVGVKIPYECSAKSSLREAFIAALSEWQARVYQKLEEFVNFVRDGSS</sequence>
<gene>
    <name evidence="3" type="primary">LOC108672324</name>
</gene>